<sequence>MKPVIRLFFKTVRVVVGPFVLLGDCLTRPKGIVRPEAEQQAIDARTQHLALYYFPTCPFCLKTRRTIRRLSLKIELRDAQHSTAHRDALLAGGGKPQVPCLQATDAQGLPTWLYDSNAVTAYLNREFGDSPAA</sequence>
<reference evidence="2 3" key="1">
    <citation type="journal article" date="2015" name="Appl. Environ. Microbiol.">
        <title>Aerobic and Anaerobic Thiosulfate Oxidation by a Cold-Adapted, Subglacial Chemoautotroph.</title>
        <authorList>
            <person name="Harrold Z.R."/>
            <person name="Skidmore M.L."/>
            <person name="Hamilton T.L."/>
            <person name="Desch L."/>
            <person name="Amada K."/>
            <person name="van Gelder W."/>
            <person name="Glover K."/>
            <person name="Roden E.E."/>
            <person name="Boyd E.S."/>
        </authorList>
    </citation>
    <scope>NUCLEOTIDE SEQUENCE [LARGE SCALE GENOMIC DNA]</scope>
    <source>
        <strain evidence="2 3">RG</strain>
    </source>
</reference>
<dbReference type="AlphaFoldDB" id="A0A106BPM3"/>
<dbReference type="EMBL" id="LDUG01000020">
    <property type="protein sequence ID" value="KVW96200.1"/>
    <property type="molecule type" value="Genomic_DNA"/>
</dbReference>
<feature type="domain" description="GST N-terminal" evidence="1">
    <location>
        <begin position="47"/>
        <end position="131"/>
    </location>
</feature>
<dbReference type="PROSITE" id="PS50404">
    <property type="entry name" value="GST_NTER"/>
    <property type="match status" value="1"/>
</dbReference>
<dbReference type="InterPro" id="IPR004045">
    <property type="entry name" value="Glutathione_S-Trfase_N"/>
</dbReference>
<dbReference type="RefSeq" id="WP_059754462.1">
    <property type="nucleotide sequence ID" value="NZ_LDUG01000020.1"/>
</dbReference>
<dbReference type="Gene3D" id="3.40.30.10">
    <property type="entry name" value="Glutaredoxin"/>
    <property type="match status" value="1"/>
</dbReference>
<dbReference type="PATRIC" id="fig|36861.3.peg.1215"/>
<comment type="caution">
    <text evidence="2">The sequence shown here is derived from an EMBL/GenBank/DDBJ whole genome shotgun (WGS) entry which is preliminary data.</text>
</comment>
<evidence type="ECO:0000313" key="2">
    <source>
        <dbReference type="EMBL" id="KVW96200.1"/>
    </source>
</evidence>
<gene>
    <name evidence="2" type="ORF">ABW22_07845</name>
</gene>
<keyword evidence="3" id="KW-1185">Reference proteome</keyword>
<dbReference type="PROSITE" id="PS00195">
    <property type="entry name" value="GLUTAREDOXIN_1"/>
    <property type="match status" value="1"/>
</dbReference>
<dbReference type="InterPro" id="IPR036249">
    <property type="entry name" value="Thioredoxin-like_sf"/>
</dbReference>
<organism evidence="2 3">
    <name type="scientific">Thiobacillus denitrificans</name>
    <dbReference type="NCBI Taxonomy" id="36861"/>
    <lineage>
        <taxon>Bacteria</taxon>
        <taxon>Pseudomonadati</taxon>
        <taxon>Pseudomonadota</taxon>
        <taxon>Betaproteobacteria</taxon>
        <taxon>Nitrosomonadales</taxon>
        <taxon>Thiobacillaceae</taxon>
        <taxon>Thiobacillus</taxon>
    </lineage>
</organism>
<evidence type="ECO:0000259" key="1">
    <source>
        <dbReference type="PROSITE" id="PS50404"/>
    </source>
</evidence>
<dbReference type="Proteomes" id="UP000064243">
    <property type="component" value="Unassembled WGS sequence"/>
</dbReference>
<evidence type="ECO:0000313" key="3">
    <source>
        <dbReference type="Proteomes" id="UP000064243"/>
    </source>
</evidence>
<dbReference type="CDD" id="cd00570">
    <property type="entry name" value="GST_N_family"/>
    <property type="match status" value="1"/>
</dbReference>
<dbReference type="OrthoDB" id="9795531at2"/>
<accession>A0A106BPM3</accession>
<dbReference type="InterPro" id="IPR011767">
    <property type="entry name" value="GLR_AS"/>
</dbReference>
<protein>
    <submittedName>
        <fullName evidence="2">Glutaredoxin</fullName>
    </submittedName>
</protein>
<proteinExistence type="predicted"/>
<dbReference type="Pfam" id="PF13417">
    <property type="entry name" value="GST_N_3"/>
    <property type="match status" value="1"/>
</dbReference>
<name>A0A106BPM3_THIDE</name>
<dbReference type="SUPFAM" id="SSF52833">
    <property type="entry name" value="Thioredoxin-like"/>
    <property type="match status" value="1"/>
</dbReference>
<dbReference type="PROSITE" id="PS51354">
    <property type="entry name" value="GLUTAREDOXIN_2"/>
    <property type="match status" value="1"/>
</dbReference>